<feature type="signal peptide" evidence="1">
    <location>
        <begin position="1"/>
        <end position="23"/>
    </location>
</feature>
<evidence type="ECO:0000313" key="2">
    <source>
        <dbReference type="EMBL" id="CAA6803561.1"/>
    </source>
</evidence>
<evidence type="ECO:0000256" key="1">
    <source>
        <dbReference type="SAM" id="SignalP"/>
    </source>
</evidence>
<gene>
    <name evidence="2" type="ORF">HELGO_WM35017</name>
</gene>
<proteinExistence type="predicted"/>
<dbReference type="AlphaFoldDB" id="A0A6S6S5E2"/>
<protein>
    <submittedName>
        <fullName evidence="2">Uncharacterized protein</fullName>
    </submittedName>
</protein>
<sequence>MKKLSQKLFIVGAILLLLNPLHAGTDIGKVYGEKTWIAYIGAGHSIFIRRGVTDFASVCDTGFVSKNDYVLAPDGSSLKSKNTVLTAIQRRLVQGKYKSSGCR</sequence>
<name>A0A6S6S5E2_9BACT</name>
<dbReference type="EMBL" id="CACVAR010000118">
    <property type="protein sequence ID" value="CAA6803561.1"/>
    <property type="molecule type" value="Genomic_DNA"/>
</dbReference>
<reference evidence="2" key="1">
    <citation type="submission" date="2020-01" db="EMBL/GenBank/DDBJ databases">
        <authorList>
            <person name="Meier V. D."/>
            <person name="Meier V D."/>
        </authorList>
    </citation>
    <scope>NUCLEOTIDE SEQUENCE</scope>
    <source>
        <strain evidence="2">HLG_WM_MAG_03</strain>
    </source>
</reference>
<accession>A0A6S6S5E2</accession>
<feature type="chain" id="PRO_5028485168" evidence="1">
    <location>
        <begin position="24"/>
        <end position="103"/>
    </location>
</feature>
<organism evidence="2">
    <name type="scientific">uncultured Sulfurovum sp</name>
    <dbReference type="NCBI Taxonomy" id="269237"/>
    <lineage>
        <taxon>Bacteria</taxon>
        <taxon>Pseudomonadati</taxon>
        <taxon>Campylobacterota</taxon>
        <taxon>Epsilonproteobacteria</taxon>
        <taxon>Campylobacterales</taxon>
        <taxon>Sulfurovaceae</taxon>
        <taxon>Sulfurovum</taxon>
        <taxon>environmental samples</taxon>
    </lineage>
</organism>
<keyword evidence="1" id="KW-0732">Signal</keyword>